<evidence type="ECO:0000313" key="2">
    <source>
        <dbReference type="EMBL" id="GIY27612.1"/>
    </source>
</evidence>
<dbReference type="AlphaFoldDB" id="A0AAV4S5D4"/>
<sequence>MSDDNDSNMDVNPPDKDQNLTEIPQNINTGVRPTSPSRVNVSEDFLYDNMELITELHTFQSQLEHLHNCMQAATNKNQDPELTAQTNALVLK</sequence>
<feature type="region of interest" description="Disordered" evidence="1">
    <location>
        <begin position="1"/>
        <end position="37"/>
    </location>
</feature>
<keyword evidence="3" id="KW-1185">Reference proteome</keyword>
<gene>
    <name evidence="2" type="ORF">CDAR_220601</name>
</gene>
<proteinExistence type="predicted"/>
<feature type="non-terminal residue" evidence="2">
    <location>
        <position position="92"/>
    </location>
</feature>
<feature type="compositionally biased region" description="Polar residues" evidence="1">
    <location>
        <begin position="20"/>
        <end position="37"/>
    </location>
</feature>
<name>A0AAV4S5D4_9ARAC</name>
<evidence type="ECO:0000256" key="1">
    <source>
        <dbReference type="SAM" id="MobiDB-lite"/>
    </source>
</evidence>
<comment type="caution">
    <text evidence="2">The sequence shown here is derived from an EMBL/GenBank/DDBJ whole genome shotgun (WGS) entry which is preliminary data.</text>
</comment>
<evidence type="ECO:0000313" key="3">
    <source>
        <dbReference type="Proteomes" id="UP001054837"/>
    </source>
</evidence>
<reference evidence="2 3" key="1">
    <citation type="submission" date="2021-06" db="EMBL/GenBank/DDBJ databases">
        <title>Caerostris darwini draft genome.</title>
        <authorList>
            <person name="Kono N."/>
            <person name="Arakawa K."/>
        </authorList>
    </citation>
    <scope>NUCLEOTIDE SEQUENCE [LARGE SCALE GENOMIC DNA]</scope>
</reference>
<organism evidence="2 3">
    <name type="scientific">Caerostris darwini</name>
    <dbReference type="NCBI Taxonomy" id="1538125"/>
    <lineage>
        <taxon>Eukaryota</taxon>
        <taxon>Metazoa</taxon>
        <taxon>Ecdysozoa</taxon>
        <taxon>Arthropoda</taxon>
        <taxon>Chelicerata</taxon>
        <taxon>Arachnida</taxon>
        <taxon>Araneae</taxon>
        <taxon>Araneomorphae</taxon>
        <taxon>Entelegynae</taxon>
        <taxon>Araneoidea</taxon>
        <taxon>Araneidae</taxon>
        <taxon>Caerostris</taxon>
    </lineage>
</organism>
<accession>A0AAV4S5D4</accession>
<dbReference type="EMBL" id="BPLQ01007065">
    <property type="protein sequence ID" value="GIY27612.1"/>
    <property type="molecule type" value="Genomic_DNA"/>
</dbReference>
<dbReference type="Proteomes" id="UP001054837">
    <property type="component" value="Unassembled WGS sequence"/>
</dbReference>
<protein>
    <submittedName>
        <fullName evidence="2">Uncharacterized protein</fullName>
    </submittedName>
</protein>